<dbReference type="InterPro" id="IPR003115">
    <property type="entry name" value="ParB_N"/>
</dbReference>
<dbReference type="InterPro" id="IPR050336">
    <property type="entry name" value="Chromosome_partition/occlusion"/>
</dbReference>
<evidence type="ECO:0000313" key="5">
    <source>
        <dbReference type="EMBL" id="CUI15702.1"/>
    </source>
</evidence>
<organism evidence="5 6">
    <name type="scientific">Candidatus Protochlamydia naegleriophila</name>
    <dbReference type="NCBI Taxonomy" id="389348"/>
    <lineage>
        <taxon>Bacteria</taxon>
        <taxon>Pseudomonadati</taxon>
        <taxon>Chlamydiota</taxon>
        <taxon>Chlamydiia</taxon>
        <taxon>Parachlamydiales</taxon>
        <taxon>Parachlamydiaceae</taxon>
        <taxon>Candidatus Protochlamydia</taxon>
    </lineage>
</organism>
<dbReference type="CDD" id="cd16393">
    <property type="entry name" value="SPO0J_N"/>
    <property type="match status" value="1"/>
</dbReference>
<dbReference type="AlphaFoldDB" id="A0A0U5JD43"/>
<gene>
    <name evidence="5" type="primary">parB</name>
    <name evidence="5" type="ORF">PNK_0064</name>
</gene>
<dbReference type="Pfam" id="PF02195">
    <property type="entry name" value="ParB_N"/>
    <property type="match status" value="1"/>
</dbReference>
<dbReference type="Pfam" id="PF23552">
    <property type="entry name" value="ParB_C"/>
    <property type="match status" value="1"/>
</dbReference>
<dbReference type="InterPro" id="IPR057240">
    <property type="entry name" value="ParB_dimer_C"/>
</dbReference>
<name>A0A0U5JD43_9BACT</name>
<dbReference type="FunFam" id="3.90.1530.30:FF:000001">
    <property type="entry name" value="Chromosome partitioning protein ParB"/>
    <property type="match status" value="1"/>
</dbReference>
<dbReference type="GO" id="GO:0007059">
    <property type="term" value="P:chromosome segregation"/>
    <property type="evidence" value="ECO:0007669"/>
    <property type="project" value="UniProtKB-KW"/>
</dbReference>
<evidence type="ECO:0000259" key="4">
    <source>
        <dbReference type="SMART" id="SM00470"/>
    </source>
</evidence>
<dbReference type="InterPro" id="IPR036086">
    <property type="entry name" value="ParB/Sulfiredoxin_sf"/>
</dbReference>
<dbReference type="PANTHER" id="PTHR33375:SF1">
    <property type="entry name" value="CHROMOSOME-PARTITIONING PROTEIN PARB-RELATED"/>
    <property type="match status" value="1"/>
</dbReference>
<dbReference type="Pfam" id="PF17762">
    <property type="entry name" value="HTH_ParB"/>
    <property type="match status" value="1"/>
</dbReference>
<accession>A0A0U5JD43</accession>
<dbReference type="SUPFAM" id="SSF109709">
    <property type="entry name" value="KorB DNA-binding domain-like"/>
    <property type="match status" value="1"/>
</dbReference>
<dbReference type="PANTHER" id="PTHR33375">
    <property type="entry name" value="CHROMOSOME-PARTITIONING PROTEIN PARB-RELATED"/>
    <property type="match status" value="1"/>
</dbReference>
<dbReference type="SUPFAM" id="SSF110849">
    <property type="entry name" value="ParB/Sulfiredoxin"/>
    <property type="match status" value="1"/>
</dbReference>
<dbReference type="NCBIfam" id="TIGR00180">
    <property type="entry name" value="parB_part"/>
    <property type="match status" value="1"/>
</dbReference>
<dbReference type="GO" id="GO:0045881">
    <property type="term" value="P:positive regulation of sporulation resulting in formation of a cellular spore"/>
    <property type="evidence" value="ECO:0007669"/>
    <property type="project" value="TreeGrafter"/>
</dbReference>
<reference evidence="6" key="1">
    <citation type="submission" date="2015-09" db="EMBL/GenBank/DDBJ databases">
        <authorList>
            <person name="Bertelli C."/>
        </authorList>
    </citation>
    <scope>NUCLEOTIDE SEQUENCE [LARGE SCALE GENOMIC DNA]</scope>
    <source>
        <strain evidence="6">KNic</strain>
    </source>
</reference>
<evidence type="ECO:0000256" key="3">
    <source>
        <dbReference type="ARBA" id="ARBA00023125"/>
    </source>
</evidence>
<dbReference type="Proteomes" id="UP000069902">
    <property type="component" value="Chromosome cPNK"/>
</dbReference>
<dbReference type="InterPro" id="IPR041468">
    <property type="entry name" value="HTH_ParB/Spo0J"/>
</dbReference>
<sequence length="275" mass="31473">MQKEFPVESAQDDLREVFLTQIRINPYQPRRDFKPEELQELADSIKAVGIIHPPLVRPLADDDCYELIAGERRFRASQLAGLQTIPVFVRHTSYALSAQAALIENIQRVDLNPLEIAKALKQLMQDFNFNQDRLAQQIGKKRSTVANYLRLLALPYSIQTSILQGTISMGHAKAILALESEDKQQLLHDLILRDDLNVREAEQAATRIGEKAKKQQLSYVARDFYLEQLAEKIQHKLGTKVMIQGKGKRGRISIDYYNLDDLDRLLHLFGVKEEI</sequence>
<dbReference type="InterPro" id="IPR004437">
    <property type="entry name" value="ParB/RepB/Spo0J"/>
</dbReference>
<feature type="domain" description="ParB-like N-terminal" evidence="4">
    <location>
        <begin position="15"/>
        <end position="106"/>
    </location>
</feature>
<dbReference type="EMBL" id="LN879502">
    <property type="protein sequence ID" value="CUI15702.1"/>
    <property type="molecule type" value="Genomic_DNA"/>
</dbReference>
<dbReference type="PATRIC" id="fig|389348.3.peg.77"/>
<keyword evidence="2" id="KW-0159">Chromosome partition</keyword>
<keyword evidence="6" id="KW-1185">Reference proteome</keyword>
<keyword evidence="3" id="KW-0238">DNA-binding</keyword>
<evidence type="ECO:0000256" key="1">
    <source>
        <dbReference type="ARBA" id="ARBA00006295"/>
    </source>
</evidence>
<dbReference type="SMART" id="SM00470">
    <property type="entry name" value="ParB"/>
    <property type="match status" value="1"/>
</dbReference>
<dbReference type="STRING" id="389348.PNK_0064"/>
<dbReference type="GO" id="GO:0003677">
    <property type="term" value="F:DNA binding"/>
    <property type="evidence" value="ECO:0007669"/>
    <property type="project" value="UniProtKB-KW"/>
</dbReference>
<dbReference type="Gene3D" id="3.90.1530.30">
    <property type="match status" value="1"/>
</dbReference>
<dbReference type="KEGG" id="pnl:PNK_0064"/>
<evidence type="ECO:0000256" key="2">
    <source>
        <dbReference type="ARBA" id="ARBA00022829"/>
    </source>
</evidence>
<proteinExistence type="inferred from homology"/>
<evidence type="ECO:0000313" key="6">
    <source>
        <dbReference type="Proteomes" id="UP000069902"/>
    </source>
</evidence>
<comment type="similarity">
    <text evidence="1">Belongs to the ParB family.</text>
</comment>
<protein>
    <submittedName>
        <fullName evidence="5">Putative chromosome-partitioning protein ParB</fullName>
    </submittedName>
</protein>
<dbReference type="FunFam" id="1.10.10.2830:FF:000001">
    <property type="entry name" value="Chromosome partitioning protein ParB"/>
    <property type="match status" value="1"/>
</dbReference>
<dbReference type="Gene3D" id="1.10.10.2830">
    <property type="match status" value="1"/>
</dbReference>
<dbReference type="RefSeq" id="WP_032124744.1">
    <property type="nucleotide sequence ID" value="NZ_LN879502.1"/>
</dbReference>
<dbReference type="GO" id="GO:0005694">
    <property type="term" value="C:chromosome"/>
    <property type="evidence" value="ECO:0007669"/>
    <property type="project" value="TreeGrafter"/>
</dbReference>
<dbReference type="InParanoid" id="A0A0U5JD43"/>